<reference evidence="2 3" key="1">
    <citation type="submission" date="2015-12" db="EMBL/GenBank/DDBJ databases">
        <authorList>
            <person name="Shamseldin A."/>
            <person name="Moawad H."/>
            <person name="Abd El-Rahim W.M."/>
            <person name="Sadowsky M.J."/>
        </authorList>
    </citation>
    <scope>NUCLEOTIDE SEQUENCE [LARGE SCALE GENOMIC DNA]</scope>
    <source>
        <strain evidence="2 3">JC234</strain>
    </source>
</reference>
<dbReference type="InterPro" id="IPR018725">
    <property type="entry name" value="DUF2259_secreted"/>
</dbReference>
<dbReference type="OrthoDB" id="65722at2"/>
<gene>
    <name evidence="2" type="ORF">AWJ14_00370</name>
</gene>
<feature type="chain" id="PRO_5008656500" description="DUF2259 domain-containing protein" evidence="1">
    <location>
        <begin position="24"/>
        <end position="243"/>
    </location>
</feature>
<comment type="caution">
    <text evidence="2">The sequence shown here is derived from an EMBL/GenBank/DDBJ whole genome shotgun (WGS) entry which is preliminary data.</text>
</comment>
<protein>
    <recommendedName>
        <fullName evidence="4">DUF2259 domain-containing protein</fullName>
    </recommendedName>
</protein>
<feature type="signal peptide" evidence="1">
    <location>
        <begin position="1"/>
        <end position="23"/>
    </location>
</feature>
<name>A0A1C1YYY7_9HYPH</name>
<evidence type="ECO:0000256" key="1">
    <source>
        <dbReference type="SAM" id="SignalP"/>
    </source>
</evidence>
<dbReference type="Pfam" id="PF10016">
    <property type="entry name" value="DUF2259"/>
    <property type="match status" value="1"/>
</dbReference>
<dbReference type="AlphaFoldDB" id="A0A1C1YYY7"/>
<keyword evidence="3" id="KW-1185">Reference proteome</keyword>
<dbReference type="STRING" id="1480615.AWJ14_00370"/>
<proteinExistence type="predicted"/>
<organism evidence="2 3">
    <name type="scientific">Hoeflea olei</name>
    <dbReference type="NCBI Taxonomy" id="1480615"/>
    <lineage>
        <taxon>Bacteria</taxon>
        <taxon>Pseudomonadati</taxon>
        <taxon>Pseudomonadota</taxon>
        <taxon>Alphaproteobacteria</taxon>
        <taxon>Hyphomicrobiales</taxon>
        <taxon>Rhizobiaceae</taxon>
        <taxon>Hoeflea</taxon>
    </lineage>
</organism>
<evidence type="ECO:0000313" key="2">
    <source>
        <dbReference type="EMBL" id="OCW58718.1"/>
    </source>
</evidence>
<keyword evidence="1" id="KW-0732">Signal</keyword>
<dbReference type="EMBL" id="LQZT01000004">
    <property type="protein sequence ID" value="OCW58718.1"/>
    <property type="molecule type" value="Genomic_DNA"/>
</dbReference>
<accession>A0A1C1YYY7</accession>
<evidence type="ECO:0000313" key="3">
    <source>
        <dbReference type="Proteomes" id="UP000094795"/>
    </source>
</evidence>
<dbReference type="Proteomes" id="UP000094795">
    <property type="component" value="Unassembled WGS sequence"/>
</dbReference>
<sequence length="243" mass="25784">MPIVRHLFRALCASLLLSGPALAGEVSELRPIGFSADGKVFAFEEFGVQDGSGFPFANRFYIDTTSDTFLPGSPVEVILKDEQKHVGDARAAAKAQAAAFDTAYAFDANPGVIAAFNPLTELGADAGRLSYASVTLGPQPFGTYELALEEKQLPTQRPCRSMNGSAAGFHLAFTRVNGKPAGITLHDDTVIPESRGCPLGYRIGGVVTHMSPGAITHAVLVLVFSPGFEGESARWTAVTRRLE</sequence>
<evidence type="ECO:0008006" key="4">
    <source>
        <dbReference type="Google" id="ProtNLM"/>
    </source>
</evidence>